<feature type="non-terminal residue" evidence="2">
    <location>
        <position position="1"/>
    </location>
</feature>
<dbReference type="EMBL" id="LXQA010140868">
    <property type="protein sequence ID" value="MCI24338.1"/>
    <property type="molecule type" value="Genomic_DNA"/>
</dbReference>
<comment type="caution">
    <text evidence="2">The sequence shown here is derived from an EMBL/GenBank/DDBJ whole genome shotgun (WGS) entry which is preliminary data.</text>
</comment>
<feature type="domain" description="RNase H type-1" evidence="1">
    <location>
        <begin position="5"/>
        <end position="37"/>
    </location>
</feature>
<organism evidence="2 3">
    <name type="scientific">Trifolium medium</name>
    <dbReference type="NCBI Taxonomy" id="97028"/>
    <lineage>
        <taxon>Eukaryota</taxon>
        <taxon>Viridiplantae</taxon>
        <taxon>Streptophyta</taxon>
        <taxon>Embryophyta</taxon>
        <taxon>Tracheophyta</taxon>
        <taxon>Spermatophyta</taxon>
        <taxon>Magnoliopsida</taxon>
        <taxon>eudicotyledons</taxon>
        <taxon>Gunneridae</taxon>
        <taxon>Pentapetalae</taxon>
        <taxon>rosids</taxon>
        <taxon>fabids</taxon>
        <taxon>Fabales</taxon>
        <taxon>Fabaceae</taxon>
        <taxon>Papilionoideae</taxon>
        <taxon>50 kb inversion clade</taxon>
        <taxon>NPAAA clade</taxon>
        <taxon>Hologalegina</taxon>
        <taxon>IRL clade</taxon>
        <taxon>Trifolieae</taxon>
        <taxon>Trifolium</taxon>
    </lineage>
</organism>
<sequence length="44" mass="4835">ESISVLEGLHLAWECSYKNVELQVDSKVVVNMLRCENAGVVGTD</sequence>
<dbReference type="GO" id="GO:0004523">
    <property type="term" value="F:RNA-DNA hybrid ribonuclease activity"/>
    <property type="evidence" value="ECO:0007669"/>
    <property type="project" value="InterPro"/>
</dbReference>
<protein>
    <recommendedName>
        <fullName evidence="1">RNase H type-1 domain-containing protein</fullName>
    </recommendedName>
</protein>
<name>A0A392QJG6_9FABA</name>
<proteinExistence type="predicted"/>
<dbReference type="Pfam" id="PF13456">
    <property type="entry name" value="RVT_3"/>
    <property type="match status" value="1"/>
</dbReference>
<evidence type="ECO:0000313" key="2">
    <source>
        <dbReference type="EMBL" id="MCI24338.1"/>
    </source>
</evidence>
<dbReference type="GO" id="GO:0003676">
    <property type="term" value="F:nucleic acid binding"/>
    <property type="evidence" value="ECO:0007669"/>
    <property type="project" value="InterPro"/>
</dbReference>
<dbReference type="Proteomes" id="UP000265520">
    <property type="component" value="Unassembled WGS sequence"/>
</dbReference>
<reference evidence="2 3" key="1">
    <citation type="journal article" date="2018" name="Front. Plant Sci.">
        <title>Red Clover (Trifolium pratense) and Zigzag Clover (T. medium) - A Picture of Genomic Similarities and Differences.</title>
        <authorList>
            <person name="Dluhosova J."/>
            <person name="Istvanek J."/>
            <person name="Nedelnik J."/>
            <person name="Repkova J."/>
        </authorList>
    </citation>
    <scope>NUCLEOTIDE SEQUENCE [LARGE SCALE GENOMIC DNA]</scope>
    <source>
        <strain evidence="3">cv. 10/8</strain>
        <tissue evidence="2">Leaf</tissue>
    </source>
</reference>
<dbReference type="InterPro" id="IPR002156">
    <property type="entry name" value="RNaseH_domain"/>
</dbReference>
<keyword evidence="3" id="KW-1185">Reference proteome</keyword>
<evidence type="ECO:0000259" key="1">
    <source>
        <dbReference type="Pfam" id="PF13456"/>
    </source>
</evidence>
<dbReference type="AlphaFoldDB" id="A0A392QJG6"/>
<accession>A0A392QJG6</accession>
<evidence type="ECO:0000313" key="3">
    <source>
        <dbReference type="Proteomes" id="UP000265520"/>
    </source>
</evidence>